<accession>A0A8C5MF76</accession>
<proteinExistence type="predicted"/>
<evidence type="ECO:0000313" key="2">
    <source>
        <dbReference type="Ensembl" id="ENSLLEP00000013431.1"/>
    </source>
</evidence>
<dbReference type="CDD" id="cd01650">
    <property type="entry name" value="RT_nLTR_like"/>
    <property type="match status" value="1"/>
</dbReference>
<dbReference type="Ensembl" id="ENSLLET00000013952.1">
    <property type="protein sequence ID" value="ENSLLEP00000013431.1"/>
    <property type="gene ID" value="ENSLLEG00000008502.1"/>
</dbReference>
<reference evidence="2" key="2">
    <citation type="submission" date="2025-09" db="UniProtKB">
        <authorList>
            <consortium name="Ensembl"/>
        </authorList>
    </citation>
    <scope>IDENTIFICATION</scope>
</reference>
<dbReference type="GeneTree" id="ENSGT00940000165023"/>
<protein>
    <recommendedName>
        <fullName evidence="1">Reverse transcriptase domain-containing protein</fullName>
    </recommendedName>
</protein>
<organism evidence="2 3">
    <name type="scientific">Leptobrachium leishanense</name>
    <name type="common">Leishan spiny toad</name>
    <dbReference type="NCBI Taxonomy" id="445787"/>
    <lineage>
        <taxon>Eukaryota</taxon>
        <taxon>Metazoa</taxon>
        <taxon>Chordata</taxon>
        <taxon>Craniata</taxon>
        <taxon>Vertebrata</taxon>
        <taxon>Euteleostomi</taxon>
        <taxon>Amphibia</taxon>
        <taxon>Batrachia</taxon>
        <taxon>Anura</taxon>
        <taxon>Pelobatoidea</taxon>
        <taxon>Megophryidae</taxon>
        <taxon>Leptobrachium</taxon>
    </lineage>
</organism>
<dbReference type="Pfam" id="PF00078">
    <property type="entry name" value="RVT_1"/>
    <property type="match status" value="1"/>
</dbReference>
<sequence length="418" mass="46995">MLTAHVTLLPKPGKDNVSCSSYRPISLLKIDVKLFAKILANRLQPHVRHMIHPDQTSFIPGREARDNTARAIALIHHASTRPALPSLLWSTDADKACDRVSWPFLFATLRRMGLGRNMMCWISTLYSSPSARICVNGSLSAPLPVHNGTRQGCPLSPLLFALSLEPFLHAIRSNTSIHGFEVGGVNHKVATYADDLLFFVSQPAVSLLTIIAEFAAYGELSNLKINMNKSEILPLSISLAERSVLAKRFSFRWSTDTLTYLGIELSSTCSKLYAVNFPPLLNALEADLTAWTYSHVTWFGRIQVIKMNILPRVLYLLQTLPISVPPAFFKKLQTLFRWYVWSGKSPRIRLPLLTRPKSEGRVAMPHIRNYYYACHLQRIMEWGAAPPDKLWVAVEGGSIRTPLAVLPWFPTQCRWQGP</sequence>
<dbReference type="InterPro" id="IPR043502">
    <property type="entry name" value="DNA/RNA_pol_sf"/>
</dbReference>
<name>A0A8C5MF76_9ANUR</name>
<dbReference type="PANTHER" id="PTHR31635">
    <property type="entry name" value="REVERSE TRANSCRIPTASE DOMAIN-CONTAINING PROTEIN-RELATED"/>
    <property type="match status" value="1"/>
</dbReference>
<evidence type="ECO:0000313" key="3">
    <source>
        <dbReference type="Proteomes" id="UP000694569"/>
    </source>
</evidence>
<dbReference type="OrthoDB" id="416119at2759"/>
<feature type="domain" description="Reverse transcriptase" evidence="1">
    <location>
        <begin position="1"/>
        <end position="265"/>
    </location>
</feature>
<dbReference type="AlphaFoldDB" id="A0A8C5MF76"/>
<keyword evidence="3" id="KW-1185">Reference proteome</keyword>
<dbReference type="Proteomes" id="UP000694569">
    <property type="component" value="Unplaced"/>
</dbReference>
<reference evidence="2" key="1">
    <citation type="submission" date="2025-08" db="UniProtKB">
        <authorList>
            <consortium name="Ensembl"/>
        </authorList>
    </citation>
    <scope>IDENTIFICATION</scope>
</reference>
<dbReference type="PROSITE" id="PS50878">
    <property type="entry name" value="RT_POL"/>
    <property type="match status" value="1"/>
</dbReference>
<evidence type="ECO:0000259" key="1">
    <source>
        <dbReference type="PROSITE" id="PS50878"/>
    </source>
</evidence>
<dbReference type="InterPro" id="IPR000477">
    <property type="entry name" value="RT_dom"/>
</dbReference>
<dbReference type="SUPFAM" id="SSF56672">
    <property type="entry name" value="DNA/RNA polymerases"/>
    <property type="match status" value="1"/>
</dbReference>
<dbReference type="PANTHER" id="PTHR31635:SF196">
    <property type="entry name" value="REVERSE TRANSCRIPTASE DOMAIN-CONTAINING PROTEIN-RELATED"/>
    <property type="match status" value="1"/>
</dbReference>